<keyword evidence="7" id="KW-0449">Lipoprotein</keyword>
<dbReference type="OMA" id="KNRTYWP"/>
<feature type="domain" description="Copper acquisition factor BIM1-like" evidence="9">
    <location>
        <begin position="15"/>
        <end position="185"/>
    </location>
</feature>
<evidence type="ECO:0000256" key="6">
    <source>
        <dbReference type="ARBA" id="ARBA00023180"/>
    </source>
</evidence>
<evidence type="ECO:0000256" key="3">
    <source>
        <dbReference type="ARBA" id="ARBA00022622"/>
    </source>
</evidence>
<proteinExistence type="predicted"/>
<evidence type="ECO:0000259" key="9">
    <source>
        <dbReference type="Pfam" id="PF20238"/>
    </source>
</evidence>
<evidence type="ECO:0000313" key="10">
    <source>
        <dbReference type="EMBL" id="EFY93803.1"/>
    </source>
</evidence>
<comment type="subcellular location">
    <subcellularLocation>
        <location evidence="1">Cell membrane</location>
        <topology evidence="1">Lipid-anchor</topology>
        <topology evidence="1">GPI-anchor</topology>
    </subcellularLocation>
</comment>
<keyword evidence="4 8" id="KW-0732">Signal</keyword>
<evidence type="ECO:0000313" key="11">
    <source>
        <dbReference type="Proteomes" id="UP000002499"/>
    </source>
</evidence>
<evidence type="ECO:0000256" key="7">
    <source>
        <dbReference type="ARBA" id="ARBA00023288"/>
    </source>
</evidence>
<feature type="chain" id="PRO_5003238075" description="Copper acquisition factor BIM1-like domain-containing protein" evidence="8">
    <location>
        <begin position="17"/>
        <end position="232"/>
    </location>
</feature>
<evidence type="ECO:0000256" key="5">
    <source>
        <dbReference type="ARBA" id="ARBA00023136"/>
    </source>
</evidence>
<dbReference type="InterPro" id="IPR046936">
    <property type="entry name" value="BIM1-like"/>
</dbReference>
<feature type="signal peptide" evidence="8">
    <location>
        <begin position="1"/>
        <end position="16"/>
    </location>
</feature>
<dbReference type="eggNOG" id="ENOG502SIF7">
    <property type="taxonomic scope" value="Eukaryota"/>
</dbReference>
<name>E9DRC5_METAQ</name>
<sequence>MLLVFITLALAAIASAHSVISYPGWRGNSLITNDTFPYGMQWMYPSPAGGGIGTTKNRTYWPTTGGALAFQPGWFRGHSLAVIYVNLGFGTNGPDHGPENMSNPMVHPFTIQGPTNNPYPGTICLPQIPLPVNASVKAGDLATIQLVELAQHGAALYSCVDIIFADPGDPKIGEVNETNCFNSTDIGFADMYTIATKMSGSDTYITSAAASLRALSWMGYVPLVVAGLLALL</sequence>
<dbReference type="Pfam" id="PF20238">
    <property type="entry name" value="BIM1-like_dom"/>
    <property type="match status" value="1"/>
</dbReference>
<dbReference type="GO" id="GO:0005886">
    <property type="term" value="C:plasma membrane"/>
    <property type="evidence" value="ECO:0007669"/>
    <property type="project" value="UniProtKB-SubCell"/>
</dbReference>
<dbReference type="EMBL" id="GL698470">
    <property type="protein sequence ID" value="EFY93803.1"/>
    <property type="molecule type" value="Genomic_DNA"/>
</dbReference>
<dbReference type="Proteomes" id="UP000002499">
    <property type="component" value="Unassembled WGS sequence"/>
</dbReference>
<accession>E9DRC5</accession>
<evidence type="ECO:0000256" key="4">
    <source>
        <dbReference type="ARBA" id="ARBA00022729"/>
    </source>
</evidence>
<organism evidence="11">
    <name type="scientific">Metarhizium acridum (strain CQMa 102)</name>
    <dbReference type="NCBI Taxonomy" id="655827"/>
    <lineage>
        <taxon>Eukaryota</taxon>
        <taxon>Fungi</taxon>
        <taxon>Dikarya</taxon>
        <taxon>Ascomycota</taxon>
        <taxon>Pezizomycotina</taxon>
        <taxon>Sordariomycetes</taxon>
        <taxon>Hypocreomycetidae</taxon>
        <taxon>Hypocreales</taxon>
        <taxon>Clavicipitaceae</taxon>
        <taxon>Metarhizium</taxon>
    </lineage>
</organism>
<dbReference type="AlphaFoldDB" id="E9DRC5"/>
<keyword evidence="3" id="KW-0336">GPI-anchor</keyword>
<gene>
    <name evidence="10" type="ORF">MAC_00294</name>
</gene>
<dbReference type="HOGENOM" id="CLU_070647_1_1_1"/>
<evidence type="ECO:0000256" key="8">
    <source>
        <dbReference type="SAM" id="SignalP"/>
    </source>
</evidence>
<keyword evidence="11" id="KW-1185">Reference proteome</keyword>
<keyword evidence="5" id="KW-0472">Membrane</keyword>
<evidence type="ECO:0000256" key="1">
    <source>
        <dbReference type="ARBA" id="ARBA00004609"/>
    </source>
</evidence>
<reference evidence="10 11" key="1">
    <citation type="journal article" date="2011" name="PLoS Genet.">
        <title>Genome sequencing and comparative transcriptomics of the model entomopathogenic fungi Metarhizium anisopliae and M. acridum.</title>
        <authorList>
            <person name="Gao Q."/>
            <person name="Jin K."/>
            <person name="Ying S.H."/>
            <person name="Zhang Y."/>
            <person name="Xiao G."/>
            <person name="Shang Y."/>
            <person name="Duan Z."/>
            <person name="Hu X."/>
            <person name="Xie X.Q."/>
            <person name="Zhou G."/>
            <person name="Peng G."/>
            <person name="Luo Z."/>
            <person name="Huang W."/>
            <person name="Wang B."/>
            <person name="Fang W."/>
            <person name="Wang S."/>
            <person name="Zhong Y."/>
            <person name="Ma L.J."/>
            <person name="St Leger R.J."/>
            <person name="Zhao G.P."/>
            <person name="Pei Y."/>
            <person name="Feng M.G."/>
            <person name="Xia Y."/>
            <person name="Wang C."/>
        </authorList>
    </citation>
    <scope>NUCLEOTIDE SEQUENCE [LARGE SCALE GENOMIC DNA]</scope>
    <source>
        <strain evidence="10 11">CQMa 102</strain>
    </source>
</reference>
<dbReference type="GO" id="GO:0098552">
    <property type="term" value="C:side of membrane"/>
    <property type="evidence" value="ECO:0007669"/>
    <property type="project" value="UniProtKB-KW"/>
</dbReference>
<dbReference type="PANTHER" id="PTHR34992:SF10">
    <property type="entry name" value="COPPER ACQUISITION FACTOR BIM1-LIKE DOMAIN-CONTAINING PROTEIN"/>
    <property type="match status" value="1"/>
</dbReference>
<protein>
    <recommendedName>
        <fullName evidence="9">Copper acquisition factor BIM1-like domain-containing protein</fullName>
    </recommendedName>
</protein>
<keyword evidence="2" id="KW-1003">Cell membrane</keyword>
<dbReference type="InterPro" id="IPR046530">
    <property type="entry name" value="BIM1-like_dom"/>
</dbReference>
<dbReference type="OrthoDB" id="5329488at2759"/>
<evidence type="ECO:0000256" key="2">
    <source>
        <dbReference type="ARBA" id="ARBA00022475"/>
    </source>
</evidence>
<dbReference type="InParanoid" id="E9DRC5"/>
<keyword evidence="6" id="KW-0325">Glycoprotein</keyword>
<dbReference type="CDD" id="cd21176">
    <property type="entry name" value="LPMO_auxiliary-like"/>
    <property type="match status" value="1"/>
</dbReference>
<dbReference type="PANTHER" id="PTHR34992">
    <property type="entry name" value="HYPHAL ANASTAMOSIS-7 PROTEIN"/>
    <property type="match status" value="1"/>
</dbReference>